<dbReference type="eggNOG" id="COG0438">
    <property type="taxonomic scope" value="Bacteria"/>
</dbReference>
<dbReference type="PANTHER" id="PTHR12526">
    <property type="entry name" value="GLYCOSYLTRANSFERASE"/>
    <property type="match status" value="1"/>
</dbReference>
<dbReference type="AlphaFoldDB" id="L0RD38"/>
<dbReference type="EMBL" id="FO203522">
    <property type="protein sequence ID" value="CCO24698.1"/>
    <property type="molecule type" value="Genomic_DNA"/>
</dbReference>
<feature type="domain" description="Glycosyl transferase family 1" evidence="1">
    <location>
        <begin position="231"/>
        <end position="395"/>
    </location>
</feature>
<evidence type="ECO:0000313" key="2">
    <source>
        <dbReference type="EMBL" id="CCO24698.1"/>
    </source>
</evidence>
<reference evidence="2 3" key="1">
    <citation type="submission" date="2012-10" db="EMBL/GenBank/DDBJ databases">
        <authorList>
            <person name="Genoscope - CEA"/>
        </authorList>
    </citation>
    <scope>NUCLEOTIDE SEQUENCE [LARGE SCALE GENOMIC DNA]</scope>
    <source>
        <strain evidence="3">AM13 / DSM 14728</strain>
    </source>
</reference>
<dbReference type="CDD" id="cd03801">
    <property type="entry name" value="GT4_PimA-like"/>
    <property type="match status" value="1"/>
</dbReference>
<dbReference type="Gene3D" id="3.40.50.2000">
    <property type="entry name" value="Glycogen Phosphorylase B"/>
    <property type="match status" value="2"/>
</dbReference>
<keyword evidence="2" id="KW-0808">Transferase</keyword>
<dbReference type="RefSeq" id="WP_015337298.1">
    <property type="nucleotide sequence ID" value="NC_020055.1"/>
</dbReference>
<evidence type="ECO:0000313" key="3">
    <source>
        <dbReference type="Proteomes" id="UP000010808"/>
    </source>
</evidence>
<accession>L0RD38</accession>
<dbReference type="Proteomes" id="UP000010808">
    <property type="component" value="Chromosome"/>
</dbReference>
<dbReference type="PATRIC" id="fig|1121451.3.peg.2645"/>
<dbReference type="InterPro" id="IPR001296">
    <property type="entry name" value="Glyco_trans_1"/>
</dbReference>
<organism evidence="2 3">
    <name type="scientific">Maridesulfovibrio hydrothermalis AM13 = DSM 14728</name>
    <dbReference type="NCBI Taxonomy" id="1121451"/>
    <lineage>
        <taxon>Bacteria</taxon>
        <taxon>Pseudomonadati</taxon>
        <taxon>Thermodesulfobacteriota</taxon>
        <taxon>Desulfovibrionia</taxon>
        <taxon>Desulfovibrionales</taxon>
        <taxon>Desulfovibrionaceae</taxon>
        <taxon>Maridesulfovibrio</taxon>
    </lineage>
</organism>
<sequence length="422" mass="47219">MSTAKHPVLAMILKGYPRISETFISNEIRLLEQRGVKIHIISMRKPREDFTHKSISEIKAEVSYLPSSIEGCLEGLFGSTDMNAGLKDPRYGQDSEFTDRIDKIWKVYKDTGSEASFKHMLQAEFIVQKVLPGSEIFHFHAHFAHSPCSVARNVSRLSGLPFSFTAHAKDIYTQKPEKVTAKISEAKFAVTCTGYNCNYLESIAPAGKPIHKVYHGIDLNLFSSDKEFTSGAPYEIFTVARFTPKKGLPTVFKALKKLDDRGIDFSYKIVGDGDDRESTLAILDELGIADKCTWLGTKTHEEVLELYRKADLFAIGCEIAENGDRDGIPNVLAESMAMSVPVVATTVSGIPELVEHGKTGLLVEPRDHESMADAMEKMLTDQEFRKSVIPAAKERVHEIFDNRYWINKLADVYEIYGIKAGR</sequence>
<dbReference type="OrthoDB" id="267270at2"/>
<dbReference type="KEGG" id="dhy:DESAM_22431"/>
<dbReference type="SUPFAM" id="SSF53756">
    <property type="entry name" value="UDP-Glycosyltransferase/glycogen phosphorylase"/>
    <property type="match status" value="1"/>
</dbReference>
<dbReference type="HOGENOM" id="CLU_009583_14_2_7"/>
<dbReference type="STRING" id="1121451.DESAM_22431"/>
<keyword evidence="3" id="KW-1185">Reference proteome</keyword>
<name>L0RD38_9BACT</name>
<protein>
    <submittedName>
        <fullName evidence="2">Glycosyl transferase group 1</fullName>
    </submittedName>
</protein>
<dbReference type="PANTHER" id="PTHR12526:SF630">
    <property type="entry name" value="GLYCOSYLTRANSFERASE"/>
    <property type="match status" value="1"/>
</dbReference>
<evidence type="ECO:0000259" key="1">
    <source>
        <dbReference type="Pfam" id="PF00534"/>
    </source>
</evidence>
<proteinExistence type="predicted"/>
<dbReference type="Pfam" id="PF00534">
    <property type="entry name" value="Glycos_transf_1"/>
    <property type="match status" value="1"/>
</dbReference>
<dbReference type="GO" id="GO:0016757">
    <property type="term" value="F:glycosyltransferase activity"/>
    <property type="evidence" value="ECO:0007669"/>
    <property type="project" value="InterPro"/>
</dbReference>
<gene>
    <name evidence="2" type="ORF">DESAM_22431</name>
</gene>